<keyword evidence="2 5" id="KW-0812">Transmembrane</keyword>
<sequence>MDTLSSSRISSVSLLFPPAEYIVIRTSVSQAFVPPIICPDPCMVPSCDNNETSYNETFVEWTIPEKQQCKMYQPKNDSNQCMEEDFTNVTETCSEWFDLVCDSDWLRPLAGSMYMLGMLLGAITIGDLADRFGRKMGLMVSVLLLGGGGVLSAVSPNYTMFLIMRLLTGAGGVGLFQVTFVLAVEFIGAKWRTFVGIMIEVPFALGEAMTGVFAIFIRDWRWLQVAVTAPAFLLLSYMW</sequence>
<proteinExistence type="predicted"/>
<feature type="transmembrane region" description="Helical" evidence="5">
    <location>
        <begin position="109"/>
        <end position="129"/>
    </location>
</feature>
<evidence type="ECO:0000256" key="2">
    <source>
        <dbReference type="ARBA" id="ARBA00022692"/>
    </source>
</evidence>
<evidence type="ECO:0000313" key="7">
    <source>
        <dbReference type="EMBL" id="MPC20156.1"/>
    </source>
</evidence>
<comment type="subcellular location">
    <subcellularLocation>
        <location evidence="1">Membrane</location>
        <topology evidence="1">Multi-pass membrane protein</topology>
    </subcellularLocation>
</comment>
<feature type="domain" description="Major facilitator superfamily (MFS) profile" evidence="6">
    <location>
        <begin position="1"/>
        <end position="239"/>
    </location>
</feature>
<evidence type="ECO:0000259" key="6">
    <source>
        <dbReference type="PROSITE" id="PS50850"/>
    </source>
</evidence>
<dbReference type="GO" id="GO:0022857">
    <property type="term" value="F:transmembrane transporter activity"/>
    <property type="evidence" value="ECO:0007669"/>
    <property type="project" value="InterPro"/>
</dbReference>
<keyword evidence="8" id="KW-1185">Reference proteome</keyword>
<dbReference type="AlphaFoldDB" id="A0A5B7DGC5"/>
<dbReference type="OrthoDB" id="6894481at2759"/>
<name>A0A5B7DGC5_PORTR</name>
<dbReference type="PROSITE" id="PS50850">
    <property type="entry name" value="MFS"/>
    <property type="match status" value="1"/>
</dbReference>
<evidence type="ECO:0000256" key="3">
    <source>
        <dbReference type="ARBA" id="ARBA00022989"/>
    </source>
</evidence>
<feature type="transmembrane region" description="Helical" evidence="5">
    <location>
        <begin position="194"/>
        <end position="216"/>
    </location>
</feature>
<dbReference type="SUPFAM" id="SSF103473">
    <property type="entry name" value="MFS general substrate transporter"/>
    <property type="match status" value="1"/>
</dbReference>
<protein>
    <submittedName>
        <fullName evidence="7">Organic cation transporter protein</fullName>
    </submittedName>
</protein>
<dbReference type="InterPro" id="IPR005829">
    <property type="entry name" value="Sugar_transporter_CS"/>
</dbReference>
<dbReference type="PANTHER" id="PTHR24064">
    <property type="entry name" value="SOLUTE CARRIER FAMILY 22 MEMBER"/>
    <property type="match status" value="1"/>
</dbReference>
<accession>A0A5B7DGC5</accession>
<organism evidence="7 8">
    <name type="scientific">Portunus trituberculatus</name>
    <name type="common">Swimming crab</name>
    <name type="synonym">Neptunus trituberculatus</name>
    <dbReference type="NCBI Taxonomy" id="210409"/>
    <lineage>
        <taxon>Eukaryota</taxon>
        <taxon>Metazoa</taxon>
        <taxon>Ecdysozoa</taxon>
        <taxon>Arthropoda</taxon>
        <taxon>Crustacea</taxon>
        <taxon>Multicrustacea</taxon>
        <taxon>Malacostraca</taxon>
        <taxon>Eumalacostraca</taxon>
        <taxon>Eucarida</taxon>
        <taxon>Decapoda</taxon>
        <taxon>Pleocyemata</taxon>
        <taxon>Brachyura</taxon>
        <taxon>Eubrachyura</taxon>
        <taxon>Portunoidea</taxon>
        <taxon>Portunidae</taxon>
        <taxon>Portuninae</taxon>
        <taxon>Portunus</taxon>
    </lineage>
</organism>
<feature type="transmembrane region" description="Helical" evidence="5">
    <location>
        <begin position="160"/>
        <end position="182"/>
    </location>
</feature>
<dbReference type="InterPro" id="IPR020846">
    <property type="entry name" value="MFS_dom"/>
</dbReference>
<dbReference type="GO" id="GO:0016020">
    <property type="term" value="C:membrane"/>
    <property type="evidence" value="ECO:0007669"/>
    <property type="project" value="UniProtKB-SubCell"/>
</dbReference>
<dbReference type="Pfam" id="PF00083">
    <property type="entry name" value="Sugar_tr"/>
    <property type="match status" value="1"/>
</dbReference>
<dbReference type="Gene3D" id="1.20.1250.20">
    <property type="entry name" value="MFS general substrate transporter like domains"/>
    <property type="match status" value="1"/>
</dbReference>
<keyword evidence="3 5" id="KW-1133">Transmembrane helix</keyword>
<evidence type="ECO:0000256" key="5">
    <source>
        <dbReference type="SAM" id="Phobius"/>
    </source>
</evidence>
<dbReference type="InterPro" id="IPR036259">
    <property type="entry name" value="MFS_trans_sf"/>
</dbReference>
<comment type="caution">
    <text evidence="7">The sequence shown here is derived from an EMBL/GenBank/DDBJ whole genome shotgun (WGS) entry which is preliminary data.</text>
</comment>
<evidence type="ECO:0000256" key="1">
    <source>
        <dbReference type="ARBA" id="ARBA00004141"/>
    </source>
</evidence>
<evidence type="ECO:0000256" key="4">
    <source>
        <dbReference type="ARBA" id="ARBA00023136"/>
    </source>
</evidence>
<evidence type="ECO:0000313" key="8">
    <source>
        <dbReference type="Proteomes" id="UP000324222"/>
    </source>
</evidence>
<dbReference type="EMBL" id="VSRR010000842">
    <property type="protein sequence ID" value="MPC20156.1"/>
    <property type="molecule type" value="Genomic_DNA"/>
</dbReference>
<dbReference type="Proteomes" id="UP000324222">
    <property type="component" value="Unassembled WGS sequence"/>
</dbReference>
<feature type="transmembrane region" description="Helical" evidence="5">
    <location>
        <begin position="136"/>
        <end position="154"/>
    </location>
</feature>
<reference evidence="7 8" key="1">
    <citation type="submission" date="2019-05" db="EMBL/GenBank/DDBJ databases">
        <title>Another draft genome of Portunus trituberculatus and its Hox gene families provides insights of decapod evolution.</title>
        <authorList>
            <person name="Jeong J.-H."/>
            <person name="Song I."/>
            <person name="Kim S."/>
            <person name="Choi T."/>
            <person name="Kim D."/>
            <person name="Ryu S."/>
            <person name="Kim W."/>
        </authorList>
    </citation>
    <scope>NUCLEOTIDE SEQUENCE [LARGE SCALE GENOMIC DNA]</scope>
    <source>
        <tissue evidence="7">Muscle</tissue>
    </source>
</reference>
<dbReference type="InterPro" id="IPR005828">
    <property type="entry name" value="MFS_sugar_transport-like"/>
</dbReference>
<dbReference type="PROSITE" id="PS00216">
    <property type="entry name" value="SUGAR_TRANSPORT_1"/>
    <property type="match status" value="1"/>
</dbReference>
<keyword evidence="4 5" id="KW-0472">Membrane</keyword>
<gene>
    <name evidence="7" type="primary">Orct_8</name>
    <name evidence="7" type="ORF">E2C01_013089</name>
</gene>